<name>A0ACC1MUP3_9HYPO</name>
<dbReference type="EMBL" id="JANJQO010001550">
    <property type="protein sequence ID" value="KAJ2970369.1"/>
    <property type="molecule type" value="Genomic_DNA"/>
</dbReference>
<evidence type="ECO:0000313" key="1">
    <source>
        <dbReference type="EMBL" id="KAJ2970369.1"/>
    </source>
</evidence>
<organism evidence="1 2">
    <name type="scientific">Zarea fungicola</name>
    <dbReference type="NCBI Taxonomy" id="93591"/>
    <lineage>
        <taxon>Eukaryota</taxon>
        <taxon>Fungi</taxon>
        <taxon>Dikarya</taxon>
        <taxon>Ascomycota</taxon>
        <taxon>Pezizomycotina</taxon>
        <taxon>Sordariomycetes</taxon>
        <taxon>Hypocreomycetidae</taxon>
        <taxon>Hypocreales</taxon>
        <taxon>Cordycipitaceae</taxon>
        <taxon>Zarea</taxon>
    </lineage>
</organism>
<reference evidence="1" key="1">
    <citation type="submission" date="2022-08" db="EMBL/GenBank/DDBJ databases">
        <title>Genome Sequence of Lecanicillium fungicola.</title>
        <authorList>
            <person name="Buettner E."/>
        </authorList>
    </citation>
    <scope>NUCLEOTIDE SEQUENCE</scope>
    <source>
        <strain evidence="1">Babe33</strain>
    </source>
</reference>
<comment type="caution">
    <text evidence="1">The sequence shown here is derived from an EMBL/GenBank/DDBJ whole genome shotgun (WGS) entry which is preliminary data.</text>
</comment>
<keyword evidence="2" id="KW-1185">Reference proteome</keyword>
<gene>
    <name evidence="1" type="ORF">NQ176_g8218</name>
</gene>
<accession>A0ACC1MUP3</accession>
<protein>
    <submittedName>
        <fullName evidence="1">Uncharacterized protein</fullName>
    </submittedName>
</protein>
<evidence type="ECO:0000313" key="2">
    <source>
        <dbReference type="Proteomes" id="UP001143910"/>
    </source>
</evidence>
<sequence length="140" mass="15686">MQPGRFARIVTNKSSSSSAAKPRPSRSKFHYLVPASTANVKLCYNIVSAAANRYPAPLLLGWKGKGEMDAAETHLAKLRTIQKYLQALPAEDDDDLVLIIDGYDIMLQLPVEIMIERYFTIRQDADARLADRFNMTLASR</sequence>
<proteinExistence type="predicted"/>
<dbReference type="Proteomes" id="UP001143910">
    <property type="component" value="Unassembled WGS sequence"/>
</dbReference>